<evidence type="ECO:0000259" key="9">
    <source>
        <dbReference type="PROSITE" id="PS51755"/>
    </source>
</evidence>
<evidence type="ECO:0000256" key="4">
    <source>
        <dbReference type="ARBA" id="ARBA00023125"/>
    </source>
</evidence>
<dbReference type="Gene3D" id="6.10.250.690">
    <property type="match status" value="1"/>
</dbReference>
<dbReference type="EMBL" id="LR593887">
    <property type="protein sequence ID" value="VTS01413.1"/>
    <property type="molecule type" value="Genomic_DNA"/>
</dbReference>
<keyword evidence="5" id="KW-0804">Transcription</keyword>
<dbReference type="PANTHER" id="PTHR48111:SF22">
    <property type="entry name" value="REGULATOR OF RPOS"/>
    <property type="match status" value="1"/>
</dbReference>
<evidence type="ECO:0000313" key="10">
    <source>
        <dbReference type="EMBL" id="VIP02443.1"/>
    </source>
</evidence>
<dbReference type="Pfam" id="PF00072">
    <property type="entry name" value="Response_reg"/>
    <property type="match status" value="1"/>
</dbReference>
<dbReference type="InterPro" id="IPR039420">
    <property type="entry name" value="WalR-like"/>
</dbReference>
<dbReference type="Pfam" id="PF00486">
    <property type="entry name" value="Trans_reg_C"/>
    <property type="match status" value="1"/>
</dbReference>
<protein>
    <submittedName>
        <fullName evidence="10">Uncharacterized protein</fullName>
    </submittedName>
</protein>
<dbReference type="AlphaFoldDB" id="A0A6C2YMU9"/>
<accession>A0A6C2YMU9</accession>
<dbReference type="Gene3D" id="1.10.10.10">
    <property type="entry name" value="Winged helix-like DNA-binding domain superfamily/Winged helix DNA-binding domain"/>
    <property type="match status" value="1"/>
</dbReference>
<dbReference type="GO" id="GO:0005829">
    <property type="term" value="C:cytosol"/>
    <property type="evidence" value="ECO:0007669"/>
    <property type="project" value="TreeGrafter"/>
</dbReference>
<dbReference type="SMART" id="SM00448">
    <property type="entry name" value="REC"/>
    <property type="match status" value="1"/>
</dbReference>
<dbReference type="InParanoid" id="A0A6C2YMU9"/>
<dbReference type="SMART" id="SM00862">
    <property type="entry name" value="Trans_reg_C"/>
    <property type="match status" value="1"/>
</dbReference>
<dbReference type="CDD" id="cd00383">
    <property type="entry name" value="trans_reg_C"/>
    <property type="match status" value="1"/>
</dbReference>
<keyword evidence="1 6" id="KW-0597">Phosphoprotein</keyword>
<proteinExistence type="predicted"/>
<reference evidence="10" key="1">
    <citation type="submission" date="2019-04" db="EMBL/GenBank/DDBJ databases">
        <authorList>
            <consortium name="Science for Life Laboratories"/>
        </authorList>
    </citation>
    <scope>NUCLEOTIDE SEQUENCE</scope>
    <source>
        <strain evidence="10">MBLW1</strain>
    </source>
</reference>
<keyword evidence="4 7" id="KW-0238">DNA-binding</keyword>
<gene>
    <name evidence="10" type="ORF">GMBLW1_15170</name>
</gene>
<dbReference type="InterPro" id="IPR036388">
    <property type="entry name" value="WH-like_DNA-bd_sf"/>
</dbReference>
<dbReference type="InterPro" id="IPR001867">
    <property type="entry name" value="OmpR/PhoB-type_DNA-bd"/>
</dbReference>
<dbReference type="GO" id="GO:0006355">
    <property type="term" value="P:regulation of DNA-templated transcription"/>
    <property type="evidence" value="ECO:0007669"/>
    <property type="project" value="InterPro"/>
</dbReference>
<dbReference type="FunFam" id="1.10.10.10:FF:000005">
    <property type="entry name" value="Two-component system response regulator"/>
    <property type="match status" value="1"/>
</dbReference>
<dbReference type="GO" id="GO:0000976">
    <property type="term" value="F:transcription cis-regulatory region binding"/>
    <property type="evidence" value="ECO:0007669"/>
    <property type="project" value="TreeGrafter"/>
</dbReference>
<dbReference type="GO" id="GO:0000156">
    <property type="term" value="F:phosphorelay response regulator activity"/>
    <property type="evidence" value="ECO:0007669"/>
    <property type="project" value="TreeGrafter"/>
</dbReference>
<feature type="domain" description="Response regulatory" evidence="8">
    <location>
        <begin position="2"/>
        <end position="116"/>
    </location>
</feature>
<evidence type="ECO:0000256" key="1">
    <source>
        <dbReference type="ARBA" id="ARBA00022553"/>
    </source>
</evidence>
<evidence type="ECO:0000256" key="3">
    <source>
        <dbReference type="ARBA" id="ARBA00023015"/>
    </source>
</evidence>
<evidence type="ECO:0000256" key="2">
    <source>
        <dbReference type="ARBA" id="ARBA00023012"/>
    </source>
</evidence>
<dbReference type="InterPro" id="IPR011006">
    <property type="entry name" value="CheY-like_superfamily"/>
</dbReference>
<dbReference type="PROSITE" id="PS51755">
    <property type="entry name" value="OMPR_PHOB"/>
    <property type="match status" value="1"/>
</dbReference>
<sequence>MNLLFAEDDPVIGSAVTQGLLEQGHRCDWVKDGAEALALAQSHQYDIYLFDILLPSKSGLELISELRNRGDRSPILLLTALGTIEERVVGLNSGADDYLVKPFAFSELLARLQAISRRSSYRPAPQMNWGDLSLDLTNRRVHRGSVEIELTPTEFSIFEMLLRHAGQIVTRKMLCEHLWNTDWEGETNVIEVHMNRLRNKLERTGSRAPIQTVRGKGYVLGNE</sequence>
<dbReference type="FunCoup" id="A0A6C2YMU9">
    <property type="interactions" value="323"/>
</dbReference>
<evidence type="ECO:0000256" key="7">
    <source>
        <dbReference type="PROSITE-ProRule" id="PRU01091"/>
    </source>
</evidence>
<dbReference type="Gene3D" id="3.40.50.2300">
    <property type="match status" value="1"/>
</dbReference>
<dbReference type="PROSITE" id="PS50110">
    <property type="entry name" value="RESPONSE_REGULATORY"/>
    <property type="match status" value="1"/>
</dbReference>
<dbReference type="InterPro" id="IPR001789">
    <property type="entry name" value="Sig_transdc_resp-reg_receiver"/>
</dbReference>
<feature type="domain" description="OmpR/PhoB-type" evidence="9">
    <location>
        <begin position="124"/>
        <end position="222"/>
    </location>
</feature>
<feature type="modified residue" description="4-aspartylphosphate" evidence="6">
    <location>
        <position position="51"/>
    </location>
</feature>
<organism evidence="10">
    <name type="scientific">Tuwongella immobilis</name>
    <dbReference type="NCBI Taxonomy" id="692036"/>
    <lineage>
        <taxon>Bacteria</taxon>
        <taxon>Pseudomonadati</taxon>
        <taxon>Planctomycetota</taxon>
        <taxon>Planctomycetia</taxon>
        <taxon>Gemmatales</taxon>
        <taxon>Gemmataceae</taxon>
        <taxon>Tuwongella</taxon>
    </lineage>
</organism>
<dbReference type="CDD" id="cd17624">
    <property type="entry name" value="REC_OmpR_PmrA-like"/>
    <property type="match status" value="1"/>
</dbReference>
<keyword evidence="2" id="KW-0902">Two-component regulatory system</keyword>
<keyword evidence="11" id="KW-1185">Reference proteome</keyword>
<evidence type="ECO:0000259" key="8">
    <source>
        <dbReference type="PROSITE" id="PS50110"/>
    </source>
</evidence>
<dbReference type="GO" id="GO:0032993">
    <property type="term" value="C:protein-DNA complex"/>
    <property type="evidence" value="ECO:0007669"/>
    <property type="project" value="TreeGrafter"/>
</dbReference>
<dbReference type="Proteomes" id="UP000464378">
    <property type="component" value="Chromosome"/>
</dbReference>
<dbReference type="PANTHER" id="PTHR48111">
    <property type="entry name" value="REGULATOR OF RPOS"/>
    <property type="match status" value="1"/>
</dbReference>
<dbReference type="SUPFAM" id="SSF52172">
    <property type="entry name" value="CheY-like"/>
    <property type="match status" value="1"/>
</dbReference>
<keyword evidence="3" id="KW-0805">Transcription regulation</keyword>
<evidence type="ECO:0000256" key="6">
    <source>
        <dbReference type="PROSITE-ProRule" id="PRU00169"/>
    </source>
</evidence>
<evidence type="ECO:0000313" key="11">
    <source>
        <dbReference type="Proteomes" id="UP000464378"/>
    </source>
</evidence>
<name>A0A6C2YMU9_9BACT</name>
<evidence type="ECO:0000256" key="5">
    <source>
        <dbReference type="ARBA" id="ARBA00023163"/>
    </source>
</evidence>
<feature type="DNA-binding region" description="OmpR/PhoB-type" evidence="7">
    <location>
        <begin position="124"/>
        <end position="222"/>
    </location>
</feature>
<dbReference type="KEGG" id="tim:GMBLW1_15170"/>
<dbReference type="EMBL" id="LR586016">
    <property type="protein sequence ID" value="VIP02443.1"/>
    <property type="molecule type" value="Genomic_DNA"/>
</dbReference>
<dbReference type="RefSeq" id="WP_162657619.1">
    <property type="nucleotide sequence ID" value="NZ_LR593887.1"/>
</dbReference>